<evidence type="ECO:0000313" key="1">
    <source>
        <dbReference type="EMBL" id="KAJ7985748.1"/>
    </source>
</evidence>
<keyword evidence="2" id="KW-1185">Reference proteome</keyword>
<dbReference type="EMBL" id="CM055762">
    <property type="protein sequence ID" value="KAJ7985748.1"/>
    <property type="molecule type" value="Genomic_DNA"/>
</dbReference>
<dbReference type="Proteomes" id="UP001157502">
    <property type="component" value="Chromosome 35"/>
</dbReference>
<comment type="caution">
    <text evidence="1">The sequence shown here is derived from an EMBL/GenBank/DDBJ whole genome shotgun (WGS) entry which is preliminary data.</text>
</comment>
<name>A0ACC2F2X2_DALPE</name>
<evidence type="ECO:0000313" key="2">
    <source>
        <dbReference type="Proteomes" id="UP001157502"/>
    </source>
</evidence>
<gene>
    <name evidence="1" type="ORF">DPEC_G00343680</name>
</gene>
<organism evidence="1 2">
    <name type="scientific">Dallia pectoralis</name>
    <name type="common">Alaska blackfish</name>
    <dbReference type="NCBI Taxonomy" id="75939"/>
    <lineage>
        <taxon>Eukaryota</taxon>
        <taxon>Metazoa</taxon>
        <taxon>Chordata</taxon>
        <taxon>Craniata</taxon>
        <taxon>Vertebrata</taxon>
        <taxon>Euteleostomi</taxon>
        <taxon>Actinopterygii</taxon>
        <taxon>Neopterygii</taxon>
        <taxon>Teleostei</taxon>
        <taxon>Protacanthopterygii</taxon>
        <taxon>Esociformes</taxon>
        <taxon>Umbridae</taxon>
        <taxon>Dallia</taxon>
    </lineage>
</organism>
<protein>
    <submittedName>
        <fullName evidence="1">Uncharacterized protein</fullName>
    </submittedName>
</protein>
<accession>A0ACC2F2X2</accession>
<proteinExistence type="predicted"/>
<reference evidence="1" key="1">
    <citation type="submission" date="2021-05" db="EMBL/GenBank/DDBJ databases">
        <authorList>
            <person name="Pan Q."/>
            <person name="Jouanno E."/>
            <person name="Zahm M."/>
            <person name="Klopp C."/>
            <person name="Cabau C."/>
            <person name="Louis A."/>
            <person name="Berthelot C."/>
            <person name="Parey E."/>
            <person name="Roest Crollius H."/>
            <person name="Montfort J."/>
            <person name="Robinson-Rechavi M."/>
            <person name="Bouchez O."/>
            <person name="Lampietro C."/>
            <person name="Lopez Roques C."/>
            <person name="Donnadieu C."/>
            <person name="Postlethwait J."/>
            <person name="Bobe J."/>
            <person name="Dillon D."/>
            <person name="Chandos A."/>
            <person name="von Hippel F."/>
            <person name="Guiguen Y."/>
        </authorList>
    </citation>
    <scope>NUCLEOTIDE SEQUENCE</scope>
    <source>
        <strain evidence="1">YG-Jan2019</strain>
    </source>
</reference>
<sequence>MLPINKEDLVEPTTHQALHHLAPTPEACSPRKALRQQKGTTATHTLIKISTNFPCIANITTHCQARMYFNTTASPAHVSAKTTSFSLSSTASTACHSAKIYTLHLQEKISTVPAPIDPFPGIPARDPVCSTLVPVSSPSQDYATVSHVRLSLGPPAFLRSCPSSSVPLSVPGLLRLFTSNTFPF</sequence>